<dbReference type="InterPro" id="IPR050279">
    <property type="entry name" value="Plant_def-hormone_signal"/>
</dbReference>
<proteinExistence type="inferred from homology"/>
<dbReference type="SUPFAM" id="SSF55961">
    <property type="entry name" value="Bet v1-like"/>
    <property type="match status" value="1"/>
</dbReference>
<dbReference type="GO" id="GO:0004864">
    <property type="term" value="F:protein phosphatase inhibitor activity"/>
    <property type="evidence" value="ECO:0007669"/>
    <property type="project" value="UniProtKB-KW"/>
</dbReference>
<dbReference type="Proteomes" id="UP000295252">
    <property type="component" value="Unassembled WGS sequence"/>
</dbReference>
<dbReference type="InterPro" id="IPR023393">
    <property type="entry name" value="START-like_dom_sf"/>
</dbReference>
<dbReference type="InParanoid" id="A0A068VHY5"/>
<name>A0A068VHY5_COFCA</name>
<evidence type="ECO:0000256" key="8">
    <source>
        <dbReference type="ARBA" id="ARBA00023272"/>
    </source>
</evidence>
<dbReference type="PhylomeDB" id="A0A068VHY5"/>
<dbReference type="STRING" id="49390.A0A068VHY5"/>
<keyword evidence="7" id="KW-0539">Nucleus</keyword>
<keyword evidence="4" id="KW-0963">Cytoplasm</keyword>
<evidence type="ECO:0000256" key="3">
    <source>
        <dbReference type="ARBA" id="ARBA00008594"/>
    </source>
</evidence>
<dbReference type="Gene3D" id="3.30.530.20">
    <property type="match status" value="1"/>
</dbReference>
<sequence length="175" mass="19226">MAFQLPTTVSSHHNPVLQPNECSSTLFQTIAAPASVVWALVSDFENPQRYKPFVRSCKIIDGQANQVGCLRRVDVASGLPASYSIERLETLDHDQCIFGFSIVSGDHRLSNYRSIMSLHPNGGDETVVVETYVIDAAEANTKEETCAFVDTIVKLNLRTLSRVAEDLAGKAQQQV</sequence>
<dbReference type="Pfam" id="PF10604">
    <property type="entry name" value="Polyketide_cyc2"/>
    <property type="match status" value="1"/>
</dbReference>
<comment type="subcellular location">
    <subcellularLocation>
        <location evidence="2">Cytoplasm</location>
    </subcellularLocation>
    <subcellularLocation>
        <location evidence="1">Nucleus</location>
    </subcellularLocation>
</comment>
<dbReference type="OMA" id="GLYHSHY"/>
<keyword evidence="10" id="KW-1185">Reference proteome</keyword>
<evidence type="ECO:0000313" key="9">
    <source>
        <dbReference type="EMBL" id="CDP20331.1"/>
    </source>
</evidence>
<dbReference type="GO" id="GO:0009738">
    <property type="term" value="P:abscisic acid-activated signaling pathway"/>
    <property type="evidence" value="ECO:0007669"/>
    <property type="project" value="UniProtKB-KW"/>
</dbReference>
<evidence type="ECO:0000256" key="1">
    <source>
        <dbReference type="ARBA" id="ARBA00004123"/>
    </source>
</evidence>
<protein>
    <submittedName>
        <fullName evidence="9">DH200=94 genomic scaffold, scaffold_1108</fullName>
    </submittedName>
</protein>
<dbReference type="GO" id="GO:0005737">
    <property type="term" value="C:cytoplasm"/>
    <property type="evidence" value="ECO:0007669"/>
    <property type="project" value="UniProtKB-SubCell"/>
</dbReference>
<accession>A0A068VHY5</accession>
<dbReference type="GO" id="GO:0010427">
    <property type="term" value="F:abscisic acid binding"/>
    <property type="evidence" value="ECO:0007669"/>
    <property type="project" value="TreeGrafter"/>
</dbReference>
<dbReference type="InterPro" id="IPR019587">
    <property type="entry name" value="Polyketide_cyclase/dehydratase"/>
</dbReference>
<dbReference type="CDD" id="cd07821">
    <property type="entry name" value="PYR_PYL_RCAR_like"/>
    <property type="match status" value="1"/>
</dbReference>
<keyword evidence="6" id="KW-0675">Receptor</keyword>
<dbReference type="GO" id="GO:0038023">
    <property type="term" value="F:signaling receptor activity"/>
    <property type="evidence" value="ECO:0007669"/>
    <property type="project" value="TreeGrafter"/>
</dbReference>
<dbReference type="AlphaFoldDB" id="A0A068VHY5"/>
<gene>
    <name evidence="9" type="ORF">GSCOC_T00013480001</name>
</gene>
<dbReference type="PANTHER" id="PTHR31213">
    <property type="entry name" value="OS08G0374000 PROTEIN-RELATED"/>
    <property type="match status" value="1"/>
</dbReference>
<organism evidence="9 10">
    <name type="scientific">Coffea canephora</name>
    <name type="common">Robusta coffee</name>
    <dbReference type="NCBI Taxonomy" id="49390"/>
    <lineage>
        <taxon>Eukaryota</taxon>
        <taxon>Viridiplantae</taxon>
        <taxon>Streptophyta</taxon>
        <taxon>Embryophyta</taxon>
        <taxon>Tracheophyta</taxon>
        <taxon>Spermatophyta</taxon>
        <taxon>Magnoliopsida</taxon>
        <taxon>eudicotyledons</taxon>
        <taxon>Gunneridae</taxon>
        <taxon>Pentapetalae</taxon>
        <taxon>asterids</taxon>
        <taxon>lamiids</taxon>
        <taxon>Gentianales</taxon>
        <taxon>Rubiaceae</taxon>
        <taxon>Ixoroideae</taxon>
        <taxon>Gardenieae complex</taxon>
        <taxon>Bertiereae - Coffeeae clade</taxon>
        <taxon>Coffeeae</taxon>
        <taxon>Coffea</taxon>
    </lineage>
</organism>
<dbReference type="PANTHER" id="PTHR31213:SF138">
    <property type="entry name" value="ABSCISIC ACID RECEPTOR PYL6"/>
    <property type="match status" value="1"/>
</dbReference>
<dbReference type="GO" id="GO:0005634">
    <property type="term" value="C:nucleus"/>
    <property type="evidence" value="ECO:0007669"/>
    <property type="project" value="UniProtKB-SubCell"/>
</dbReference>
<dbReference type="Gramene" id="CDP20331">
    <property type="protein sequence ID" value="CDP20331"/>
    <property type="gene ID" value="GSCOC_T00013480001"/>
</dbReference>
<keyword evidence="8" id="KW-0650">Protein phosphatase inhibitor</keyword>
<keyword evidence="5" id="KW-0938">Abscisic acid signaling pathway</keyword>
<comment type="similarity">
    <text evidence="3">Belongs to the PYR/PYL/RCAR abscisic acid intracellular receptor family.</text>
</comment>
<evidence type="ECO:0000256" key="4">
    <source>
        <dbReference type="ARBA" id="ARBA00022490"/>
    </source>
</evidence>
<evidence type="ECO:0000256" key="2">
    <source>
        <dbReference type="ARBA" id="ARBA00004496"/>
    </source>
</evidence>
<evidence type="ECO:0000313" key="10">
    <source>
        <dbReference type="Proteomes" id="UP000295252"/>
    </source>
</evidence>
<reference evidence="10" key="1">
    <citation type="journal article" date="2014" name="Science">
        <title>The coffee genome provides insight into the convergent evolution of caffeine biosynthesis.</title>
        <authorList>
            <person name="Denoeud F."/>
            <person name="Carretero-Paulet L."/>
            <person name="Dereeper A."/>
            <person name="Droc G."/>
            <person name="Guyot R."/>
            <person name="Pietrella M."/>
            <person name="Zheng C."/>
            <person name="Alberti A."/>
            <person name="Anthony F."/>
            <person name="Aprea G."/>
            <person name="Aury J.M."/>
            <person name="Bento P."/>
            <person name="Bernard M."/>
            <person name="Bocs S."/>
            <person name="Campa C."/>
            <person name="Cenci A."/>
            <person name="Combes M.C."/>
            <person name="Crouzillat D."/>
            <person name="Da Silva C."/>
            <person name="Daddiego L."/>
            <person name="De Bellis F."/>
            <person name="Dussert S."/>
            <person name="Garsmeur O."/>
            <person name="Gayraud T."/>
            <person name="Guignon V."/>
            <person name="Jahn K."/>
            <person name="Jamilloux V."/>
            <person name="Joet T."/>
            <person name="Labadie K."/>
            <person name="Lan T."/>
            <person name="Leclercq J."/>
            <person name="Lepelley M."/>
            <person name="Leroy T."/>
            <person name="Li L.T."/>
            <person name="Librado P."/>
            <person name="Lopez L."/>
            <person name="Munoz A."/>
            <person name="Noel B."/>
            <person name="Pallavicini A."/>
            <person name="Perrotta G."/>
            <person name="Poncet V."/>
            <person name="Pot D."/>
            <person name="Priyono X."/>
            <person name="Rigoreau M."/>
            <person name="Rouard M."/>
            <person name="Rozas J."/>
            <person name="Tranchant-Dubreuil C."/>
            <person name="VanBuren R."/>
            <person name="Zhang Q."/>
            <person name="Andrade A.C."/>
            <person name="Argout X."/>
            <person name="Bertrand B."/>
            <person name="de Kochko A."/>
            <person name="Graziosi G."/>
            <person name="Henry R.J."/>
            <person name="Jayarama X."/>
            <person name="Ming R."/>
            <person name="Nagai C."/>
            <person name="Rounsley S."/>
            <person name="Sankoff D."/>
            <person name="Giuliano G."/>
            <person name="Albert V.A."/>
            <person name="Wincker P."/>
            <person name="Lashermes P."/>
        </authorList>
    </citation>
    <scope>NUCLEOTIDE SEQUENCE [LARGE SCALE GENOMIC DNA]</scope>
    <source>
        <strain evidence="10">cv. DH200-94</strain>
    </source>
</reference>
<evidence type="ECO:0000256" key="5">
    <source>
        <dbReference type="ARBA" id="ARBA00022682"/>
    </source>
</evidence>
<evidence type="ECO:0000256" key="6">
    <source>
        <dbReference type="ARBA" id="ARBA00023170"/>
    </source>
</evidence>
<dbReference type="EMBL" id="HG740192">
    <property type="protein sequence ID" value="CDP20331.1"/>
    <property type="molecule type" value="Genomic_DNA"/>
</dbReference>
<evidence type="ECO:0000256" key="7">
    <source>
        <dbReference type="ARBA" id="ARBA00023242"/>
    </source>
</evidence>